<dbReference type="SMART" id="SM00448">
    <property type="entry name" value="REC"/>
    <property type="match status" value="1"/>
</dbReference>
<keyword evidence="2" id="KW-0238">DNA-binding</keyword>
<dbReference type="PROSITE" id="PS50110">
    <property type="entry name" value="RESPONSE_REGULATORY"/>
    <property type="match status" value="1"/>
</dbReference>
<dbReference type="PROSITE" id="PS01124">
    <property type="entry name" value="HTH_ARAC_FAMILY_2"/>
    <property type="match status" value="1"/>
</dbReference>
<dbReference type="Proteomes" id="UP000252415">
    <property type="component" value="Unassembled WGS sequence"/>
</dbReference>
<dbReference type="SUPFAM" id="SSF46689">
    <property type="entry name" value="Homeodomain-like"/>
    <property type="match status" value="2"/>
</dbReference>
<dbReference type="Pfam" id="PF12833">
    <property type="entry name" value="HTH_18"/>
    <property type="match status" value="1"/>
</dbReference>
<dbReference type="EMBL" id="QPJD01000006">
    <property type="protein sequence ID" value="RCW48365.1"/>
    <property type="molecule type" value="Genomic_DNA"/>
</dbReference>
<dbReference type="GO" id="GO:0003700">
    <property type="term" value="F:DNA-binding transcription factor activity"/>
    <property type="evidence" value="ECO:0007669"/>
    <property type="project" value="InterPro"/>
</dbReference>
<dbReference type="PRINTS" id="PR00032">
    <property type="entry name" value="HTHARAC"/>
</dbReference>
<keyword evidence="3" id="KW-0804">Transcription</keyword>
<evidence type="ECO:0000259" key="5">
    <source>
        <dbReference type="PROSITE" id="PS01124"/>
    </source>
</evidence>
<feature type="domain" description="Response regulatory" evidence="6">
    <location>
        <begin position="3"/>
        <end position="120"/>
    </location>
</feature>
<dbReference type="PANTHER" id="PTHR43280:SF2">
    <property type="entry name" value="HTH-TYPE TRANSCRIPTIONAL REGULATOR EXSA"/>
    <property type="match status" value="1"/>
</dbReference>
<evidence type="ECO:0000256" key="3">
    <source>
        <dbReference type="ARBA" id="ARBA00023163"/>
    </source>
</evidence>
<dbReference type="InterPro" id="IPR001789">
    <property type="entry name" value="Sig_transdc_resp-reg_receiver"/>
</dbReference>
<dbReference type="InterPro" id="IPR020449">
    <property type="entry name" value="Tscrpt_reg_AraC-type_HTH"/>
</dbReference>
<dbReference type="CDD" id="cd17536">
    <property type="entry name" value="REC_YesN-like"/>
    <property type="match status" value="1"/>
</dbReference>
<reference evidence="7 8" key="1">
    <citation type="submission" date="2018-07" db="EMBL/GenBank/DDBJ databases">
        <title>Genomic Encyclopedia of Type Strains, Phase III (KMG-III): the genomes of soil and plant-associated and newly described type strains.</title>
        <authorList>
            <person name="Whitman W."/>
        </authorList>
    </citation>
    <scope>NUCLEOTIDE SEQUENCE [LARGE SCALE GENOMIC DNA]</scope>
    <source>
        <strain evidence="7 8">CECT 7506</strain>
    </source>
</reference>
<dbReference type="PROSITE" id="PS00041">
    <property type="entry name" value="HTH_ARAC_FAMILY_1"/>
    <property type="match status" value="1"/>
</dbReference>
<organism evidence="7 8">
    <name type="scientific">Paenibacillus prosopidis</name>
    <dbReference type="NCBI Taxonomy" id="630520"/>
    <lineage>
        <taxon>Bacteria</taxon>
        <taxon>Bacillati</taxon>
        <taxon>Bacillota</taxon>
        <taxon>Bacilli</taxon>
        <taxon>Bacillales</taxon>
        <taxon>Paenibacillaceae</taxon>
        <taxon>Paenibacillus</taxon>
    </lineage>
</organism>
<evidence type="ECO:0000313" key="8">
    <source>
        <dbReference type="Proteomes" id="UP000252415"/>
    </source>
</evidence>
<keyword evidence="1" id="KW-0805">Transcription regulation</keyword>
<dbReference type="OrthoDB" id="342399at2"/>
<dbReference type="InterPro" id="IPR009057">
    <property type="entry name" value="Homeodomain-like_sf"/>
</dbReference>
<evidence type="ECO:0000256" key="2">
    <source>
        <dbReference type="ARBA" id="ARBA00023125"/>
    </source>
</evidence>
<accession>A0A368W1G6</accession>
<evidence type="ECO:0000313" key="7">
    <source>
        <dbReference type="EMBL" id="RCW48365.1"/>
    </source>
</evidence>
<dbReference type="PANTHER" id="PTHR43280">
    <property type="entry name" value="ARAC-FAMILY TRANSCRIPTIONAL REGULATOR"/>
    <property type="match status" value="1"/>
</dbReference>
<sequence>MFKVFLVDDEEMVIESLKACVDWNKYGFEVAGFALRGEEAFKMIAVMKPDVVFTDIRMPGMSGLELIKRLKDTFNPALAIVVSGYAEFALAQKAINYGAFGYCLKPFDEGEIIGFLKKARAVLEERDTSIATKIWDLMEENHTGASVGLRRMLILSGIDLESAEGMKAIVTIGKSKLKLDGVRGCVILNIGFGKYAYLIQENLDSQLQIDLREAAASGIKGIGVSGIIRKEEQIKEAIHTAEINAYRYFITGEPCSVSDEAANEAAGGPEKDHSIKKMEETIGKNDIAALFDLLDETGASFASGQLHMKHALIVYNQIMSFAHKNDEEPYEDYMYSLDQLAGLFSTAHDMLLFLKERLREKLETTTGWKLLHVRNRTFKAILAYVDENYCRDISISSISKQFNVNGNYISQLFTKEVGTTFTQYLSKLRIDYACQLLTTTDLPINEIAEKTGYDDNFYFSRIFKRMKGTSPSAYRVGKQ</sequence>
<feature type="domain" description="HTH araC/xylS-type" evidence="5">
    <location>
        <begin position="379"/>
        <end position="477"/>
    </location>
</feature>
<gene>
    <name evidence="7" type="ORF">DFP97_10665</name>
</gene>
<dbReference type="GO" id="GO:0000160">
    <property type="term" value="P:phosphorelay signal transduction system"/>
    <property type="evidence" value="ECO:0007669"/>
    <property type="project" value="InterPro"/>
</dbReference>
<evidence type="ECO:0000256" key="4">
    <source>
        <dbReference type="PROSITE-ProRule" id="PRU00169"/>
    </source>
</evidence>
<dbReference type="SUPFAM" id="SSF52172">
    <property type="entry name" value="CheY-like"/>
    <property type="match status" value="1"/>
</dbReference>
<evidence type="ECO:0000259" key="6">
    <source>
        <dbReference type="PROSITE" id="PS50110"/>
    </source>
</evidence>
<dbReference type="Gene3D" id="3.40.50.2300">
    <property type="match status" value="1"/>
</dbReference>
<keyword evidence="8" id="KW-1185">Reference proteome</keyword>
<dbReference type="RefSeq" id="WP_114379991.1">
    <property type="nucleotide sequence ID" value="NZ_QPJD01000006.1"/>
</dbReference>
<dbReference type="AlphaFoldDB" id="A0A368W1G6"/>
<keyword evidence="4" id="KW-0597">Phosphoprotein</keyword>
<protein>
    <submittedName>
        <fullName evidence="7">Two-component system response regulator YesN</fullName>
    </submittedName>
</protein>
<feature type="modified residue" description="4-aspartylphosphate" evidence="4">
    <location>
        <position position="55"/>
    </location>
</feature>
<dbReference type="InterPro" id="IPR018060">
    <property type="entry name" value="HTH_AraC"/>
</dbReference>
<dbReference type="InterPro" id="IPR011006">
    <property type="entry name" value="CheY-like_superfamily"/>
</dbReference>
<proteinExistence type="predicted"/>
<dbReference type="SMART" id="SM00342">
    <property type="entry name" value="HTH_ARAC"/>
    <property type="match status" value="1"/>
</dbReference>
<comment type="caution">
    <text evidence="7">The sequence shown here is derived from an EMBL/GenBank/DDBJ whole genome shotgun (WGS) entry which is preliminary data.</text>
</comment>
<dbReference type="Gene3D" id="1.10.10.60">
    <property type="entry name" value="Homeodomain-like"/>
    <property type="match status" value="2"/>
</dbReference>
<name>A0A368W1G6_9BACL</name>
<dbReference type="Pfam" id="PF00072">
    <property type="entry name" value="Response_reg"/>
    <property type="match status" value="1"/>
</dbReference>
<evidence type="ECO:0000256" key="1">
    <source>
        <dbReference type="ARBA" id="ARBA00023015"/>
    </source>
</evidence>
<dbReference type="GO" id="GO:0043565">
    <property type="term" value="F:sequence-specific DNA binding"/>
    <property type="evidence" value="ECO:0007669"/>
    <property type="project" value="InterPro"/>
</dbReference>
<dbReference type="InterPro" id="IPR018062">
    <property type="entry name" value="HTH_AraC-typ_CS"/>
</dbReference>